<accession>A0A9P8M7Q4</accession>
<proteinExistence type="predicted"/>
<name>A0A9P8M7Q4_9HYPO</name>
<reference evidence="2 3" key="1">
    <citation type="submission" date="2020-07" db="EMBL/GenBank/DDBJ databases">
        <title>Metarhizium humberi genome.</title>
        <authorList>
            <person name="Lysoe E."/>
        </authorList>
    </citation>
    <scope>NUCLEOTIDE SEQUENCE [LARGE SCALE GENOMIC DNA]</scope>
    <source>
        <strain evidence="2 3">ESALQ1638</strain>
    </source>
</reference>
<feature type="compositionally biased region" description="Polar residues" evidence="1">
    <location>
        <begin position="1"/>
        <end position="13"/>
    </location>
</feature>
<protein>
    <submittedName>
        <fullName evidence="2">Uncharacterized protein</fullName>
    </submittedName>
</protein>
<sequence>MTSARQSPRNNTIDLAHDGSTGRPDFVPDARNCGYCCSPRLRGGAAASAVLECLNCGAAQPGSDQNGIVQYPGNMPIRATSLLNRDSSGSWPMSISSTPDQRQCKCNELSMLLLATRWRRPHRPKSCF</sequence>
<feature type="region of interest" description="Disordered" evidence="1">
    <location>
        <begin position="1"/>
        <end position="23"/>
    </location>
</feature>
<gene>
    <name evidence="2" type="ORF">MHUMG1_07362</name>
</gene>
<evidence type="ECO:0000313" key="2">
    <source>
        <dbReference type="EMBL" id="KAH0595062.1"/>
    </source>
</evidence>
<keyword evidence="3" id="KW-1185">Reference proteome</keyword>
<comment type="caution">
    <text evidence="2">The sequence shown here is derived from an EMBL/GenBank/DDBJ whole genome shotgun (WGS) entry which is preliminary data.</text>
</comment>
<dbReference type="AlphaFoldDB" id="A0A9P8M7Q4"/>
<organism evidence="2 3">
    <name type="scientific">Metarhizium humberi</name>
    <dbReference type="NCBI Taxonomy" id="2596975"/>
    <lineage>
        <taxon>Eukaryota</taxon>
        <taxon>Fungi</taxon>
        <taxon>Dikarya</taxon>
        <taxon>Ascomycota</taxon>
        <taxon>Pezizomycotina</taxon>
        <taxon>Sordariomycetes</taxon>
        <taxon>Hypocreomycetidae</taxon>
        <taxon>Hypocreales</taxon>
        <taxon>Clavicipitaceae</taxon>
        <taxon>Metarhizium</taxon>
    </lineage>
</organism>
<evidence type="ECO:0000313" key="3">
    <source>
        <dbReference type="Proteomes" id="UP000764110"/>
    </source>
</evidence>
<dbReference type="EMBL" id="JACEFI010000014">
    <property type="protein sequence ID" value="KAH0595062.1"/>
    <property type="molecule type" value="Genomic_DNA"/>
</dbReference>
<dbReference type="Proteomes" id="UP000764110">
    <property type="component" value="Unassembled WGS sequence"/>
</dbReference>
<evidence type="ECO:0000256" key="1">
    <source>
        <dbReference type="SAM" id="MobiDB-lite"/>
    </source>
</evidence>